<dbReference type="EMBL" id="LT934117">
    <property type="protein sequence ID" value="VAH99064.1"/>
    <property type="molecule type" value="Genomic_DNA"/>
</dbReference>
<dbReference type="Pfam" id="PF00069">
    <property type="entry name" value="Pkinase"/>
    <property type="match status" value="1"/>
</dbReference>
<organism evidence="2 3">
    <name type="scientific">Triticum turgidum subsp. durum</name>
    <name type="common">Durum wheat</name>
    <name type="synonym">Triticum durum</name>
    <dbReference type="NCBI Taxonomy" id="4567"/>
    <lineage>
        <taxon>Eukaryota</taxon>
        <taxon>Viridiplantae</taxon>
        <taxon>Streptophyta</taxon>
        <taxon>Embryophyta</taxon>
        <taxon>Tracheophyta</taxon>
        <taxon>Spermatophyta</taxon>
        <taxon>Magnoliopsida</taxon>
        <taxon>Liliopsida</taxon>
        <taxon>Poales</taxon>
        <taxon>Poaceae</taxon>
        <taxon>BOP clade</taxon>
        <taxon>Pooideae</taxon>
        <taxon>Triticodae</taxon>
        <taxon>Triticeae</taxon>
        <taxon>Triticinae</taxon>
        <taxon>Triticum</taxon>
    </lineage>
</organism>
<evidence type="ECO:0000313" key="3">
    <source>
        <dbReference type="Proteomes" id="UP000324705"/>
    </source>
</evidence>
<accession>A0A9R0SPF2</accession>
<evidence type="ECO:0000313" key="2">
    <source>
        <dbReference type="EMBL" id="VAH99064.1"/>
    </source>
</evidence>
<proteinExistence type="predicted"/>
<protein>
    <recommendedName>
        <fullName evidence="1">Protein kinase domain-containing protein</fullName>
    </recommendedName>
</protein>
<dbReference type="Gene3D" id="1.10.510.10">
    <property type="entry name" value="Transferase(Phosphotransferase) domain 1"/>
    <property type="match status" value="1"/>
</dbReference>
<feature type="domain" description="Protein kinase" evidence="1">
    <location>
        <begin position="1"/>
        <end position="135"/>
    </location>
</feature>
<dbReference type="GO" id="GO:0005524">
    <property type="term" value="F:ATP binding"/>
    <property type="evidence" value="ECO:0007669"/>
    <property type="project" value="InterPro"/>
</dbReference>
<dbReference type="Proteomes" id="UP000324705">
    <property type="component" value="Chromosome 4A"/>
</dbReference>
<reference evidence="2 3" key="1">
    <citation type="submission" date="2017-09" db="EMBL/GenBank/DDBJ databases">
        <authorList>
            <consortium name="International Durum Wheat Genome Sequencing Consortium (IDWGSC)"/>
            <person name="Milanesi L."/>
        </authorList>
    </citation>
    <scope>NUCLEOTIDE SEQUENCE [LARGE SCALE GENOMIC DNA]</scope>
    <source>
        <strain evidence="3">cv. Svevo</strain>
    </source>
</reference>
<dbReference type="PANTHER" id="PTHR45707">
    <property type="entry name" value="C2 CALCIUM/LIPID-BINDING PLANT PHOSPHORIBOSYLTRANSFERASE FAMILY PROTEIN"/>
    <property type="match status" value="1"/>
</dbReference>
<evidence type="ECO:0000259" key="1">
    <source>
        <dbReference type="PROSITE" id="PS50011"/>
    </source>
</evidence>
<dbReference type="PANTHER" id="PTHR45707:SF46">
    <property type="entry name" value="PROTEIN KINASE DOMAIN-CONTAINING PROTEIN"/>
    <property type="match status" value="1"/>
</dbReference>
<dbReference type="Gramene" id="TRITD4Av1G252480.1">
    <property type="protein sequence ID" value="TRITD4Av1G252480.1"/>
    <property type="gene ID" value="TRITD4Av1G252480"/>
</dbReference>
<dbReference type="PROSITE" id="PS50011">
    <property type="entry name" value="PROTEIN_KINASE_DOM"/>
    <property type="match status" value="1"/>
</dbReference>
<keyword evidence="3" id="KW-1185">Reference proteome</keyword>
<dbReference type="AlphaFoldDB" id="A0A9R0SPF2"/>
<gene>
    <name evidence="2" type="ORF">TRITD_4Av1G252480</name>
</gene>
<dbReference type="GO" id="GO:0004672">
    <property type="term" value="F:protein kinase activity"/>
    <property type="evidence" value="ECO:0007669"/>
    <property type="project" value="InterPro"/>
</dbReference>
<sequence length="193" mass="21415">MTPKIADFGLSRLFASAQTHITTQIIGTLGYMPPEFIERGKITPKFDIFSLGVIIIKIIAGPDGYSKFADMSSEEFDKLLHQNWAKRLHETMPSGTLQELKTCMDIATRCVERDEEKRPCISEIVNELNKIDSGIINEPNQNYSDILDKQDKLDGHLVDEVDKIGGDIAAKIEANIINEQDKVSSAKTSTACG</sequence>
<dbReference type="InterPro" id="IPR000719">
    <property type="entry name" value="Prot_kinase_dom"/>
</dbReference>
<dbReference type="SUPFAM" id="SSF56112">
    <property type="entry name" value="Protein kinase-like (PK-like)"/>
    <property type="match status" value="1"/>
</dbReference>
<name>A0A9R0SPF2_TRITD</name>
<dbReference type="InterPro" id="IPR011009">
    <property type="entry name" value="Kinase-like_dom_sf"/>
</dbReference>